<evidence type="ECO:0008006" key="2">
    <source>
        <dbReference type="Google" id="ProtNLM"/>
    </source>
</evidence>
<sequence length="199" mass="23082">MFRTKGTFSWKLGFFVLLALLTLIFATVLAFLFRLSWSSEPYHFEDAEEMKGEASFTITTDRDRLNRLMEVEIANLIEDGEPPYRVVLTDEHVEFQANMQLLGFQAPITIQLLPTVAQNGDLVLEVDSFSLGGIQLPIEHILQWMSQMEDIPEWVVFYPKERLVVAEVTTLQVDERLSFRFRTFDLYSDQIEAEMIVHP</sequence>
<dbReference type="RefSeq" id="WP_053431626.1">
    <property type="nucleotide sequence ID" value="NZ_CP040441.1"/>
</dbReference>
<evidence type="ECO:0000313" key="1">
    <source>
        <dbReference type="EMBL" id="KOO39749.1"/>
    </source>
</evidence>
<gene>
    <name evidence="1" type="ORF">AMD02_13495</name>
</gene>
<dbReference type="PATRIC" id="fig|136160.3.peg.3143"/>
<dbReference type="AlphaFoldDB" id="A0A0M0KLQ4"/>
<name>A0A0M0KLQ4_ALKHA</name>
<dbReference type="GeneID" id="87596804"/>
<accession>A0A0M0KLQ4</accession>
<organism evidence="1">
    <name type="scientific">Halalkalibacterium halodurans</name>
    <name type="common">Bacillus halodurans</name>
    <dbReference type="NCBI Taxonomy" id="86665"/>
    <lineage>
        <taxon>Bacteria</taxon>
        <taxon>Bacillati</taxon>
        <taxon>Bacillota</taxon>
        <taxon>Bacilli</taxon>
        <taxon>Bacillales</taxon>
        <taxon>Bacillaceae</taxon>
        <taxon>Halalkalibacterium (ex Joshi et al. 2022)</taxon>
    </lineage>
</organism>
<dbReference type="EMBL" id="LILD01000001">
    <property type="protein sequence ID" value="KOO39749.1"/>
    <property type="molecule type" value="Genomic_DNA"/>
</dbReference>
<dbReference type="InterPro" id="IPR018672">
    <property type="entry name" value="DUF2140"/>
</dbReference>
<reference evidence="1" key="1">
    <citation type="submission" date="2015-08" db="EMBL/GenBank/DDBJ databases">
        <title>Complete DNA Sequence of Pseudomonas syringae pv. actinidiae, the Causal Agent of Kiwifruit Canker Disease.</title>
        <authorList>
            <person name="Rikkerink E.H.A."/>
            <person name="Fineran P.C."/>
        </authorList>
    </citation>
    <scope>NUCLEOTIDE SEQUENCE</scope>
    <source>
        <strain evidence="1">DSM 13666</strain>
    </source>
</reference>
<protein>
    <recommendedName>
        <fullName evidence="2">DUF2140 family protein</fullName>
    </recommendedName>
</protein>
<comment type="caution">
    <text evidence="1">The sequence shown here is derived from an EMBL/GenBank/DDBJ whole genome shotgun (WGS) entry which is preliminary data.</text>
</comment>
<dbReference type="Pfam" id="PF09911">
    <property type="entry name" value="DUF2140"/>
    <property type="match status" value="1"/>
</dbReference>
<proteinExistence type="predicted"/>